<dbReference type="EMBL" id="NHYE01004772">
    <property type="protein sequence ID" value="PPQ82236.1"/>
    <property type="molecule type" value="Genomic_DNA"/>
</dbReference>
<organism evidence="7 8">
    <name type="scientific">Gymnopilus dilepis</name>
    <dbReference type="NCBI Taxonomy" id="231916"/>
    <lineage>
        <taxon>Eukaryota</taxon>
        <taxon>Fungi</taxon>
        <taxon>Dikarya</taxon>
        <taxon>Basidiomycota</taxon>
        <taxon>Agaricomycotina</taxon>
        <taxon>Agaricomycetes</taxon>
        <taxon>Agaricomycetidae</taxon>
        <taxon>Agaricales</taxon>
        <taxon>Agaricineae</taxon>
        <taxon>Hymenogastraceae</taxon>
        <taxon>Gymnopilus</taxon>
    </lineage>
</organism>
<dbReference type="InterPro" id="IPR006084">
    <property type="entry name" value="XPG/Rad2"/>
</dbReference>
<dbReference type="InterPro" id="IPR011010">
    <property type="entry name" value="DNA_brk_join_enz"/>
</dbReference>
<dbReference type="InterPro" id="IPR006086">
    <property type="entry name" value="XPG-I_dom"/>
</dbReference>
<dbReference type="GO" id="GO:0006281">
    <property type="term" value="P:DNA repair"/>
    <property type="evidence" value="ECO:0007669"/>
    <property type="project" value="UniProtKB-ARBA"/>
</dbReference>
<dbReference type="Gene3D" id="1.10.443.10">
    <property type="entry name" value="Intergrase catalytic core"/>
    <property type="match status" value="1"/>
</dbReference>
<dbReference type="InterPro" id="IPR036279">
    <property type="entry name" value="5-3_exonuclease_C_sf"/>
</dbReference>
<feature type="region of interest" description="Disordered" evidence="4">
    <location>
        <begin position="1161"/>
        <end position="1183"/>
    </location>
</feature>
<dbReference type="SUPFAM" id="SSF56349">
    <property type="entry name" value="DNA breaking-rejoining enzymes"/>
    <property type="match status" value="1"/>
</dbReference>
<dbReference type="GO" id="GO:0017108">
    <property type="term" value="F:5'-flap endonuclease activity"/>
    <property type="evidence" value="ECO:0007669"/>
    <property type="project" value="TreeGrafter"/>
</dbReference>
<protein>
    <recommendedName>
        <fullName evidence="9">XPG-I domain-containing protein</fullName>
    </recommendedName>
</protein>
<proteinExistence type="predicted"/>
<dbReference type="SUPFAM" id="SSF47807">
    <property type="entry name" value="5' to 3' exonuclease, C-terminal subdomain"/>
    <property type="match status" value="1"/>
</dbReference>
<sequence length="1183" mass="131981">MGIRGLWKVVGPAGERRTLTQIVMTEGFEQKRHADRCLRIGIDASIWMNQAQMIARYRKGKGTRAGENPAIRNLFNRLCRLLALAVIPITIFDGRDRPAEKRGTLVKSKQPHYLTKALKKLLDAFKFHWHTAPAEAEAELAELNRRGIIDVVFSEDVDVLVFGAPCVIRTLNVKDEGDWVTVFNSEMVQSDPRVRLDRAGMFFMAILCGGDYNPGGLPGCGPKTALILAHTHFAGRTYPTIAQKVSSAFPPIDALLLYAQPKTSWTVNQIPNSAAWCLRPPNPSEIVACCEKYFSWDSPEELVDRLRDTLWPGIVFRYLLELPPVEKRFALSSGIGVPFANVHIIRIYQSKCGPSGPSLHPNVNGYTVEIPIKNLLHETIGGTNQGSAEGSSHANDRKIHIWVPASLLREALPSLVEKFHALKRSNPPSGSFHSPILSTIRRNLHESNAIEGQSGSGASYCDPIIIDDDLAGSPASEFVEGSSTGSQRLPFDLHDALLCATPPVFPSMSSKKTAKGRKNAPLSLPDNPDILKALQDVRKAQIAKYKTVKNTENAYKGYLARGRQFLRGVIEKRKANGEEKICAAGIPTDELEKALDGDKPPNRYSALAVELFLSHKCLIEGKGESTAVGIHGAFCALWDKMDGDRYAGKYELNEATGEVRGCPARSQNILDILHCVKVRAKSKGASATRNHADAMTIEEIQKLMRWSTSVCPDELLTEDPKKIATTEELMFRIEHGFMRAFMSSAFTLWTRCFELLSLQAADILPDCVGPAPYYIPHFKVCLNQRKGWQNEQGYDGPRTSNVYDIYQQAIPEIDMYTHFPRWKTFLERYLGEPLCPEESLFPHVSVNGVVNTMRPMSYDSLQALLRRFCDGAGIEKHYTTHSFRRGGAQYRFMHAPIGTRWSLNQIRWWGGWASGEHVDTLIKYLVDSLQSFENGFGHSLHPIPIQPNVTFMGDHVAAASVTGEELRQFSYFVNRRFDDVVTLMTSFPRGITGHAVGNGRQAPLPGVESTLRVPVPNQVSRLGSASAASICQTEDTAPALLHPMLALSIEDTQVDSQDAALPKPARAMPLLPKVCIPLLGRASGAWRRAIRQWEEVDPATGKALKDWPPDWYRDEQRLKVGSARSQRQVIYEEFERLGRDYDRFLAEYPDADKSMKKLLTQIRQKKNVRRSSKNRSVSPKAKL</sequence>
<dbReference type="Proteomes" id="UP000284706">
    <property type="component" value="Unassembled WGS sequence"/>
</dbReference>
<gene>
    <name evidence="7" type="ORF">CVT26_009348</name>
</gene>
<evidence type="ECO:0000256" key="2">
    <source>
        <dbReference type="ARBA" id="ARBA00022801"/>
    </source>
</evidence>
<feature type="compositionally biased region" description="Basic residues" evidence="4">
    <location>
        <begin position="1163"/>
        <end position="1173"/>
    </location>
</feature>
<evidence type="ECO:0000256" key="1">
    <source>
        <dbReference type="ARBA" id="ARBA00022722"/>
    </source>
</evidence>
<keyword evidence="1" id="KW-0540">Nuclease</keyword>
<feature type="domain" description="XPG N-terminal" evidence="6">
    <location>
        <begin position="1"/>
        <end position="115"/>
    </location>
</feature>
<dbReference type="GO" id="GO:0015074">
    <property type="term" value="P:DNA integration"/>
    <property type="evidence" value="ECO:0007669"/>
    <property type="project" value="InterPro"/>
</dbReference>
<dbReference type="SMART" id="SM00484">
    <property type="entry name" value="XPGI"/>
    <property type="match status" value="1"/>
</dbReference>
<feature type="compositionally biased region" description="Low complexity" evidence="4">
    <location>
        <begin position="1174"/>
        <end position="1183"/>
    </location>
</feature>
<keyword evidence="2" id="KW-0378">Hydrolase</keyword>
<dbReference type="InterPro" id="IPR013762">
    <property type="entry name" value="Integrase-like_cat_sf"/>
</dbReference>
<dbReference type="Gene3D" id="1.10.150.20">
    <property type="entry name" value="5' to 3' exonuclease, C-terminal subdomain"/>
    <property type="match status" value="1"/>
</dbReference>
<dbReference type="SMART" id="SM00485">
    <property type="entry name" value="XPGN"/>
    <property type="match status" value="1"/>
</dbReference>
<dbReference type="Gene3D" id="3.40.50.1010">
    <property type="entry name" value="5'-nuclease"/>
    <property type="match status" value="2"/>
</dbReference>
<dbReference type="GO" id="GO:0006310">
    <property type="term" value="P:DNA recombination"/>
    <property type="evidence" value="ECO:0007669"/>
    <property type="project" value="UniProtKB-KW"/>
</dbReference>
<evidence type="ECO:0000256" key="4">
    <source>
        <dbReference type="SAM" id="MobiDB-lite"/>
    </source>
</evidence>
<dbReference type="Pfam" id="PF00752">
    <property type="entry name" value="XPG_N"/>
    <property type="match status" value="1"/>
</dbReference>
<reference evidence="7 8" key="1">
    <citation type="journal article" date="2018" name="Evol. Lett.">
        <title>Horizontal gene cluster transfer increased hallucinogenic mushroom diversity.</title>
        <authorList>
            <person name="Reynolds H.T."/>
            <person name="Vijayakumar V."/>
            <person name="Gluck-Thaler E."/>
            <person name="Korotkin H.B."/>
            <person name="Matheny P.B."/>
            <person name="Slot J.C."/>
        </authorList>
    </citation>
    <scope>NUCLEOTIDE SEQUENCE [LARGE SCALE GENOMIC DNA]</scope>
    <source>
        <strain evidence="7 8">SRW20</strain>
    </source>
</reference>
<dbReference type="OrthoDB" id="2976553at2759"/>
<dbReference type="PANTHER" id="PTHR11081:SF75">
    <property type="entry name" value="ENDONUCLEASE, PUTATIVE (AFU_ORTHOLOGUE AFUA_3G13260)-RELATED"/>
    <property type="match status" value="1"/>
</dbReference>
<evidence type="ECO:0000313" key="7">
    <source>
        <dbReference type="EMBL" id="PPQ82236.1"/>
    </source>
</evidence>
<dbReference type="InParanoid" id="A0A409WUU4"/>
<dbReference type="AlphaFoldDB" id="A0A409WUU4"/>
<dbReference type="InterPro" id="IPR006085">
    <property type="entry name" value="XPG_DNA_repair_N"/>
</dbReference>
<dbReference type="PRINTS" id="PR00853">
    <property type="entry name" value="XPGRADSUPER"/>
</dbReference>
<dbReference type="Pfam" id="PF00867">
    <property type="entry name" value="XPG_I"/>
    <property type="match status" value="1"/>
</dbReference>
<evidence type="ECO:0008006" key="9">
    <source>
        <dbReference type="Google" id="ProtNLM"/>
    </source>
</evidence>
<dbReference type="GO" id="GO:0003677">
    <property type="term" value="F:DNA binding"/>
    <property type="evidence" value="ECO:0007669"/>
    <property type="project" value="InterPro"/>
</dbReference>
<evidence type="ECO:0000259" key="6">
    <source>
        <dbReference type="SMART" id="SM00485"/>
    </source>
</evidence>
<dbReference type="SUPFAM" id="SSF88723">
    <property type="entry name" value="PIN domain-like"/>
    <property type="match status" value="1"/>
</dbReference>
<name>A0A409WUU4_9AGAR</name>
<accession>A0A409WUU4</accession>
<dbReference type="PANTHER" id="PTHR11081">
    <property type="entry name" value="FLAP ENDONUCLEASE FAMILY MEMBER"/>
    <property type="match status" value="1"/>
</dbReference>
<dbReference type="STRING" id="231916.A0A409WUU4"/>
<dbReference type="InterPro" id="IPR029060">
    <property type="entry name" value="PIN-like_dom_sf"/>
</dbReference>
<feature type="domain" description="XPG-I" evidence="5">
    <location>
        <begin position="123"/>
        <end position="198"/>
    </location>
</feature>
<dbReference type="CDD" id="cd09870">
    <property type="entry name" value="PIN_YEN1"/>
    <property type="match status" value="1"/>
</dbReference>
<evidence type="ECO:0000256" key="3">
    <source>
        <dbReference type="ARBA" id="ARBA00023172"/>
    </source>
</evidence>
<keyword evidence="3" id="KW-0233">DNA recombination</keyword>
<evidence type="ECO:0000259" key="5">
    <source>
        <dbReference type="SMART" id="SM00484"/>
    </source>
</evidence>
<comment type="caution">
    <text evidence="7">The sequence shown here is derived from an EMBL/GenBank/DDBJ whole genome shotgun (WGS) entry which is preliminary data.</text>
</comment>
<keyword evidence="8" id="KW-1185">Reference proteome</keyword>
<evidence type="ECO:0000313" key="8">
    <source>
        <dbReference type="Proteomes" id="UP000284706"/>
    </source>
</evidence>